<dbReference type="PROSITE" id="PS50268">
    <property type="entry name" value="CADHERIN_2"/>
    <property type="match status" value="2"/>
</dbReference>
<keyword evidence="9" id="KW-0472">Membrane</keyword>
<keyword evidence="7" id="KW-0130">Cell adhesion</keyword>
<keyword evidence="4 12" id="KW-0732">Signal</keyword>
<evidence type="ECO:0000256" key="5">
    <source>
        <dbReference type="ARBA" id="ARBA00022737"/>
    </source>
</evidence>
<dbReference type="GO" id="GO:0007156">
    <property type="term" value="P:homophilic cell adhesion via plasma membrane adhesion molecules"/>
    <property type="evidence" value="ECO:0007669"/>
    <property type="project" value="InterPro"/>
</dbReference>
<dbReference type="GO" id="GO:0005509">
    <property type="term" value="F:calcium ion binding"/>
    <property type="evidence" value="ECO:0007669"/>
    <property type="project" value="UniProtKB-UniRule"/>
</dbReference>
<dbReference type="PANTHER" id="PTHR24028">
    <property type="entry name" value="CADHERIN-87A"/>
    <property type="match status" value="1"/>
</dbReference>
<comment type="subcellular location">
    <subcellularLocation>
        <location evidence="1">Cell membrane</location>
        <topology evidence="1">Single-pass type I membrane protein</topology>
    </subcellularLocation>
</comment>
<feature type="chain" id="PRO_5025691309" description="Cadherin domain-containing protein" evidence="12">
    <location>
        <begin position="25"/>
        <end position="298"/>
    </location>
</feature>
<keyword evidence="15" id="KW-1185">Reference proteome</keyword>
<reference evidence="14" key="3">
    <citation type="submission" date="2025-09" db="UniProtKB">
        <authorList>
            <consortium name="Ensembl"/>
        </authorList>
    </citation>
    <scope>IDENTIFICATION</scope>
</reference>
<keyword evidence="6 11" id="KW-0106">Calcium</keyword>
<evidence type="ECO:0000256" key="3">
    <source>
        <dbReference type="ARBA" id="ARBA00022692"/>
    </source>
</evidence>
<feature type="signal peptide" evidence="12">
    <location>
        <begin position="1"/>
        <end position="24"/>
    </location>
</feature>
<evidence type="ECO:0000256" key="12">
    <source>
        <dbReference type="SAM" id="SignalP"/>
    </source>
</evidence>
<dbReference type="AlphaFoldDB" id="A0A665UKE7"/>
<evidence type="ECO:0000256" key="6">
    <source>
        <dbReference type="ARBA" id="ARBA00022837"/>
    </source>
</evidence>
<dbReference type="InterPro" id="IPR050174">
    <property type="entry name" value="Protocadherin/Cadherin-CA"/>
</dbReference>
<evidence type="ECO:0000256" key="4">
    <source>
        <dbReference type="ARBA" id="ARBA00022729"/>
    </source>
</evidence>
<dbReference type="Ensembl" id="ENSENLT00000020492.1">
    <property type="protein sequence ID" value="ENSENLP00000019771.1"/>
    <property type="gene ID" value="ENSENLG00000009054.1"/>
</dbReference>
<feature type="domain" description="Cadherin" evidence="13">
    <location>
        <begin position="129"/>
        <end position="212"/>
    </location>
</feature>
<keyword evidence="5" id="KW-0677">Repeat</keyword>
<evidence type="ECO:0000256" key="1">
    <source>
        <dbReference type="ARBA" id="ARBA00004251"/>
    </source>
</evidence>
<dbReference type="InterPro" id="IPR002126">
    <property type="entry name" value="Cadherin-like_dom"/>
</dbReference>
<dbReference type="Proteomes" id="UP000472264">
    <property type="component" value="Chromosome 10"/>
</dbReference>
<proteinExistence type="predicted"/>
<dbReference type="OMA" id="CECGASH"/>
<keyword evidence="2" id="KW-1003">Cell membrane</keyword>
<name>A0A665UKE7_ECHNA</name>
<sequence>MDLTSGYGWIHIAALLCLCDRSASQLSYSISEEVNKGTVVGNIVKDLNLNLQDLNTRDLRIVSSYSKKYFDPNVKTGELYVNERIDREELCPDMIKCTLNLEAILSNPMVLHRVEVVIVDLNDNAPVFVEKLHSLNISESSPTSERFLLPLAVDADTGSYSVKTYRLSPNEYFSLDVQSSEDHSASAELVLIKHLDREKQVDKVKVPLYISSTTTVGVAGDHIFLCSTVFPNSSSTCEKQQSTAALSGNTQMVIREGASCFMHSHVGKILFRLFCVSDGTWRNHSRDLDTDNSFALFV</sequence>
<dbReference type="InterPro" id="IPR013164">
    <property type="entry name" value="Cadherin_N"/>
</dbReference>
<organism evidence="14 15">
    <name type="scientific">Echeneis naucrates</name>
    <name type="common">Live sharksucker</name>
    <dbReference type="NCBI Taxonomy" id="173247"/>
    <lineage>
        <taxon>Eukaryota</taxon>
        <taxon>Metazoa</taxon>
        <taxon>Chordata</taxon>
        <taxon>Craniata</taxon>
        <taxon>Vertebrata</taxon>
        <taxon>Euteleostomi</taxon>
        <taxon>Actinopterygii</taxon>
        <taxon>Neopterygii</taxon>
        <taxon>Teleostei</taxon>
        <taxon>Neoteleostei</taxon>
        <taxon>Acanthomorphata</taxon>
        <taxon>Carangaria</taxon>
        <taxon>Carangiformes</taxon>
        <taxon>Echeneidae</taxon>
        <taxon>Echeneis</taxon>
    </lineage>
</organism>
<reference evidence="14" key="1">
    <citation type="submission" date="2021-04" db="EMBL/GenBank/DDBJ databases">
        <authorList>
            <consortium name="Wellcome Sanger Institute Data Sharing"/>
        </authorList>
    </citation>
    <scope>NUCLEOTIDE SEQUENCE [LARGE SCALE GENOMIC DNA]</scope>
</reference>
<evidence type="ECO:0000313" key="14">
    <source>
        <dbReference type="Ensembl" id="ENSENLP00000019771.1"/>
    </source>
</evidence>
<evidence type="ECO:0000256" key="11">
    <source>
        <dbReference type="PROSITE-ProRule" id="PRU00043"/>
    </source>
</evidence>
<dbReference type="PANTHER" id="PTHR24028:SF287">
    <property type="entry name" value="CADHERIN-RELATED NEURONAL RECEPTOR VARIABLE 1-RELATED"/>
    <property type="match status" value="1"/>
</dbReference>
<dbReference type="FunFam" id="2.60.40.60:FF:000006">
    <property type="entry name" value="Protocadherin alpha 2"/>
    <property type="match status" value="1"/>
</dbReference>
<dbReference type="InParanoid" id="A0A665UKE7"/>
<dbReference type="PROSITE" id="PS00232">
    <property type="entry name" value="CADHERIN_1"/>
    <property type="match status" value="1"/>
</dbReference>
<keyword evidence="10" id="KW-0325">Glycoprotein</keyword>
<evidence type="ECO:0000313" key="15">
    <source>
        <dbReference type="Proteomes" id="UP000472264"/>
    </source>
</evidence>
<evidence type="ECO:0000256" key="9">
    <source>
        <dbReference type="ARBA" id="ARBA00023136"/>
    </source>
</evidence>
<evidence type="ECO:0000256" key="10">
    <source>
        <dbReference type="ARBA" id="ARBA00023180"/>
    </source>
</evidence>
<dbReference type="CDD" id="cd11304">
    <property type="entry name" value="Cadherin_repeat"/>
    <property type="match status" value="2"/>
</dbReference>
<evidence type="ECO:0000256" key="7">
    <source>
        <dbReference type="ARBA" id="ARBA00022889"/>
    </source>
</evidence>
<dbReference type="FunFam" id="2.60.40.60:FF:000007">
    <property type="entry name" value="Protocadherin alpha 2"/>
    <property type="match status" value="1"/>
</dbReference>
<accession>A0A665UKE7</accession>
<dbReference type="Gene3D" id="2.60.40.60">
    <property type="entry name" value="Cadherins"/>
    <property type="match status" value="2"/>
</dbReference>
<keyword evidence="3" id="KW-0812">Transmembrane</keyword>
<dbReference type="GO" id="GO:0005886">
    <property type="term" value="C:plasma membrane"/>
    <property type="evidence" value="ECO:0007669"/>
    <property type="project" value="UniProtKB-SubCell"/>
</dbReference>
<feature type="domain" description="Cadherin" evidence="13">
    <location>
        <begin position="22"/>
        <end position="128"/>
    </location>
</feature>
<evidence type="ECO:0000256" key="2">
    <source>
        <dbReference type="ARBA" id="ARBA00022475"/>
    </source>
</evidence>
<dbReference type="Pfam" id="PF08266">
    <property type="entry name" value="Cadherin_2"/>
    <property type="match status" value="1"/>
</dbReference>
<dbReference type="PRINTS" id="PR00205">
    <property type="entry name" value="CADHERIN"/>
</dbReference>
<dbReference type="GO" id="GO:0009653">
    <property type="term" value="P:anatomical structure morphogenesis"/>
    <property type="evidence" value="ECO:0007669"/>
    <property type="project" value="UniProtKB-ARBA"/>
</dbReference>
<dbReference type="InterPro" id="IPR015919">
    <property type="entry name" value="Cadherin-like_sf"/>
</dbReference>
<dbReference type="InterPro" id="IPR020894">
    <property type="entry name" value="Cadherin_CS"/>
</dbReference>
<keyword evidence="8" id="KW-1133">Transmembrane helix</keyword>
<evidence type="ECO:0000256" key="8">
    <source>
        <dbReference type="ARBA" id="ARBA00022989"/>
    </source>
</evidence>
<protein>
    <recommendedName>
        <fullName evidence="13">Cadherin domain-containing protein</fullName>
    </recommendedName>
</protein>
<evidence type="ECO:0000259" key="13">
    <source>
        <dbReference type="PROSITE" id="PS50268"/>
    </source>
</evidence>
<reference evidence="14" key="2">
    <citation type="submission" date="2025-08" db="UniProtKB">
        <authorList>
            <consortium name="Ensembl"/>
        </authorList>
    </citation>
    <scope>IDENTIFICATION</scope>
</reference>
<dbReference type="SUPFAM" id="SSF49313">
    <property type="entry name" value="Cadherin-like"/>
    <property type="match status" value="2"/>
</dbReference>